<comment type="subcellular location">
    <subcellularLocation>
        <location evidence="1">Cell membrane</location>
    </subcellularLocation>
</comment>
<comment type="function">
    <text evidence="1">Involved in lipopolysaccharide (LPS) biosynthesis. Catalyzes the transfer of 3-deoxy-D-manno-octulosonate (Kdo) residue(s) from CMP-Kdo to lipid IV(A), the tetraacyldisaccharide-1,4'-bisphosphate precursor of lipid A.</text>
</comment>
<reference evidence="3 4" key="1">
    <citation type="submission" date="2021-07" db="EMBL/GenBank/DDBJ databases">
        <title>Mesonia aestuariivivens sp. nov., isolated from a tidal flat.</title>
        <authorList>
            <person name="Kim Y.-O."/>
            <person name="Yoon J.-H."/>
        </authorList>
    </citation>
    <scope>NUCLEOTIDE SEQUENCE [LARGE SCALE GENOMIC DNA]</scope>
    <source>
        <strain evidence="3 4">JHPTF-M18</strain>
    </source>
</reference>
<keyword evidence="1" id="KW-0472">Membrane</keyword>
<comment type="pathway">
    <text evidence="1">Bacterial outer membrane biogenesis; LPS core biosynthesis.</text>
</comment>
<accession>A0ABS6W376</accession>
<organism evidence="3 4">
    <name type="scientific">Mesonia aestuariivivens</name>
    <dbReference type="NCBI Taxonomy" id="2796128"/>
    <lineage>
        <taxon>Bacteria</taxon>
        <taxon>Pseudomonadati</taxon>
        <taxon>Bacteroidota</taxon>
        <taxon>Flavobacteriia</taxon>
        <taxon>Flavobacteriales</taxon>
        <taxon>Flavobacteriaceae</taxon>
        <taxon>Mesonia</taxon>
    </lineage>
</organism>
<comment type="catalytic activity">
    <reaction evidence="1">
        <text>lipid IVA (E. coli) + CMP-3-deoxy-beta-D-manno-octulosonate = alpha-Kdo-(2-&gt;6)-lipid IVA (E. coli) + CMP + H(+)</text>
        <dbReference type="Rhea" id="RHEA:28066"/>
        <dbReference type="ChEBI" id="CHEBI:15378"/>
        <dbReference type="ChEBI" id="CHEBI:58603"/>
        <dbReference type="ChEBI" id="CHEBI:60364"/>
        <dbReference type="ChEBI" id="CHEBI:60377"/>
        <dbReference type="ChEBI" id="CHEBI:85987"/>
        <dbReference type="EC" id="2.4.99.12"/>
    </reaction>
</comment>
<keyword evidence="1" id="KW-1003">Cell membrane</keyword>
<dbReference type="PANTHER" id="PTHR42755">
    <property type="entry name" value="3-DEOXY-MANNO-OCTULOSONATE CYTIDYLYLTRANSFERASE"/>
    <property type="match status" value="1"/>
</dbReference>
<dbReference type="RefSeq" id="WP_219040544.1">
    <property type="nucleotide sequence ID" value="NZ_JAHWDF010000011.1"/>
</dbReference>
<keyword evidence="1" id="KW-0448">Lipopolysaccharide biosynthesis</keyword>
<comment type="similarity">
    <text evidence="1">Belongs to the glycosyltransferase group 1 family.</text>
</comment>
<keyword evidence="4" id="KW-1185">Reference proteome</keyword>
<feature type="domain" description="3-deoxy-D-manno-octulosonic-acid transferase N-terminal" evidence="2">
    <location>
        <begin position="46"/>
        <end position="207"/>
    </location>
</feature>
<dbReference type="EMBL" id="JAHWDF010000011">
    <property type="protein sequence ID" value="MBW2962259.1"/>
    <property type="molecule type" value="Genomic_DNA"/>
</dbReference>
<dbReference type="Pfam" id="PF04413">
    <property type="entry name" value="Glycos_transf_N"/>
    <property type="match status" value="1"/>
</dbReference>
<proteinExistence type="inferred from homology"/>
<dbReference type="GO" id="GO:0016740">
    <property type="term" value="F:transferase activity"/>
    <property type="evidence" value="ECO:0007669"/>
    <property type="project" value="UniProtKB-KW"/>
</dbReference>
<dbReference type="Proteomes" id="UP000719267">
    <property type="component" value="Unassembled WGS sequence"/>
</dbReference>
<dbReference type="PANTHER" id="PTHR42755:SF1">
    <property type="entry name" value="3-DEOXY-D-MANNO-OCTULOSONIC ACID TRANSFERASE, MITOCHONDRIAL-RELATED"/>
    <property type="match status" value="1"/>
</dbReference>
<protein>
    <recommendedName>
        <fullName evidence="1">3-deoxy-D-manno-octulosonic acid transferase</fullName>
        <shortName evidence="1">Kdo transferase</shortName>
        <ecNumber evidence="1">2.4.99.12</ecNumber>
    </recommendedName>
    <alternativeName>
        <fullName evidence="1">Lipid IV(A) 3-deoxy-D-manno-octulosonic acid transferase</fullName>
    </alternativeName>
</protein>
<dbReference type="EC" id="2.4.99.12" evidence="1"/>
<keyword evidence="1 3" id="KW-0808">Transferase</keyword>
<name>A0ABS6W376_9FLAO</name>
<dbReference type="InterPro" id="IPR007507">
    <property type="entry name" value="Glycos_transf_N"/>
</dbReference>
<comment type="caution">
    <text evidence="3">The sequence shown here is derived from an EMBL/GenBank/DDBJ whole genome shotgun (WGS) entry which is preliminary data.</text>
</comment>
<evidence type="ECO:0000259" key="2">
    <source>
        <dbReference type="Pfam" id="PF04413"/>
    </source>
</evidence>
<evidence type="ECO:0000256" key="1">
    <source>
        <dbReference type="RuleBase" id="RU365103"/>
    </source>
</evidence>
<sequence>MKFIYNFLIVFTERIALPLLGLFNTKLNKFSSGRKNLFSELEKTNLKSEKVIWFHAASLGEYEQGLPIMEEVKKCYPNYQIVITFFSPSGYEVKKNNSLTKYVYYLPLDTAKNAKRFIYLVQPQLAIFIKYEIWPNFLKELNIHKISTLLISGLFRENQIYFKAYGSFLKKTLFNFEHIFVQNQSSLNLLQQHGIKNCSKSGDTRFDRVHLQLKKENDLDFIEKFKDNKTCVVFGSTWPEGEDFIANYINQSSTTTKYIIAPHQIKPEKIKTLQEKIKKRTIIFSELNKTQHLDTYEVFIIDTVGLLSKIYSYASIAYVGGALGHTGLHNILEPAVFGAPILIGNNYQKFPEAKILIELGGLTAIQNYKQFKTQLDLLILQPEIRIEKGKICSNYIQENRGATDRVMNYLQENHLF</sequence>
<gene>
    <name evidence="3" type="ORF">KW502_10650</name>
</gene>
<evidence type="ECO:0000313" key="3">
    <source>
        <dbReference type="EMBL" id="MBW2962259.1"/>
    </source>
</evidence>
<dbReference type="InterPro" id="IPR039901">
    <property type="entry name" value="Kdotransferase"/>
</dbReference>
<evidence type="ECO:0000313" key="4">
    <source>
        <dbReference type="Proteomes" id="UP000719267"/>
    </source>
</evidence>